<evidence type="ECO:0000256" key="1">
    <source>
        <dbReference type="ARBA" id="ARBA00008106"/>
    </source>
</evidence>
<dbReference type="Proteomes" id="UP000283479">
    <property type="component" value="Unassembled WGS sequence"/>
</dbReference>
<dbReference type="InterPro" id="IPR023198">
    <property type="entry name" value="PGP-like_dom2"/>
</dbReference>
<dbReference type="PANTHER" id="PTHR43316:SF3">
    <property type="entry name" value="HALOACID DEHALOGENASE, TYPE II (AFU_ORTHOLOGUE AFUA_2G07750)-RELATED"/>
    <property type="match status" value="1"/>
</dbReference>
<dbReference type="PRINTS" id="PR00413">
    <property type="entry name" value="HADHALOGNASE"/>
</dbReference>
<dbReference type="InterPro" id="IPR006439">
    <property type="entry name" value="HAD-SF_hydro_IA"/>
</dbReference>
<reference evidence="3 4" key="1">
    <citation type="submission" date="2018-11" db="EMBL/GenBank/DDBJ databases">
        <title>Rhodococcus spongicola sp. nov. and Rhodococcus xishaensis sp. nov. from marine sponges.</title>
        <authorList>
            <person name="Li L."/>
            <person name="Lin H.W."/>
        </authorList>
    </citation>
    <scope>NUCLEOTIDE SEQUENCE [LARGE SCALE GENOMIC DNA]</scope>
    <source>
        <strain evidence="3 4">LHW51113</strain>
    </source>
</reference>
<dbReference type="Gene3D" id="1.10.150.240">
    <property type="entry name" value="Putative phosphatase, domain 2"/>
    <property type="match status" value="1"/>
</dbReference>
<dbReference type="NCBIfam" id="TIGR01493">
    <property type="entry name" value="HAD-SF-IA-v2"/>
    <property type="match status" value="1"/>
</dbReference>
<dbReference type="GO" id="GO:0019120">
    <property type="term" value="F:hydrolase activity, acting on acid halide bonds, in C-halide compounds"/>
    <property type="evidence" value="ECO:0007669"/>
    <property type="project" value="InterPro"/>
</dbReference>
<dbReference type="Pfam" id="PF00702">
    <property type="entry name" value="Hydrolase"/>
    <property type="match status" value="1"/>
</dbReference>
<keyword evidence="2" id="KW-0378">Hydrolase</keyword>
<evidence type="ECO:0000313" key="3">
    <source>
        <dbReference type="EMBL" id="RVW05881.1"/>
    </source>
</evidence>
<dbReference type="RefSeq" id="WP_127951137.1">
    <property type="nucleotide sequence ID" value="NZ_RKLO01000001.1"/>
</dbReference>
<dbReference type="InterPro" id="IPR006328">
    <property type="entry name" value="2-HAD"/>
</dbReference>
<comment type="similarity">
    <text evidence="1">Belongs to the HAD-like hydrolase superfamily. S-2-haloalkanoic acid dehalogenase family.</text>
</comment>
<dbReference type="PANTHER" id="PTHR43316">
    <property type="entry name" value="HYDROLASE, HALOACID DELAHOGENASE-RELATED"/>
    <property type="match status" value="1"/>
</dbReference>
<accession>A0A438B4K4</accession>
<dbReference type="Gene3D" id="3.40.50.1000">
    <property type="entry name" value="HAD superfamily/HAD-like"/>
    <property type="match status" value="1"/>
</dbReference>
<protein>
    <submittedName>
        <fullName evidence="3">Haloacid dehalogenase type II</fullName>
    </submittedName>
</protein>
<dbReference type="EMBL" id="RKLO01000001">
    <property type="protein sequence ID" value="RVW05881.1"/>
    <property type="molecule type" value="Genomic_DNA"/>
</dbReference>
<dbReference type="AlphaFoldDB" id="A0A438B4K4"/>
<dbReference type="SUPFAM" id="SSF56784">
    <property type="entry name" value="HAD-like"/>
    <property type="match status" value="1"/>
</dbReference>
<dbReference type="InterPro" id="IPR051540">
    <property type="entry name" value="S-2-haloacid_dehalogenase"/>
</dbReference>
<dbReference type="InterPro" id="IPR023214">
    <property type="entry name" value="HAD_sf"/>
</dbReference>
<sequence length="237" mass="26308">MATDMPKALLFDVQGTAAEFHATVSGVLRAVDAGRNIRQDWEGIVDRWRAAYFASVEHASIRGGEWVSVHSMYRDALDVLLDEWGVTGWSDADRERATSAWRRLEPWPDTTAGLDRLRGRFTIATLSNADVAAVVEMSKSGGMRWDAVFTAEMGGVFKPDPRIYRMAARYLGFAQQDIMMVACHKYDLRAAGELGFRTAFVARPVEFGPHGVVDTTYESDFDVNAADFLDLADQLGC</sequence>
<dbReference type="SFLD" id="SFLDS00003">
    <property type="entry name" value="Haloacid_Dehalogenase"/>
    <property type="match status" value="1"/>
</dbReference>
<dbReference type="OrthoDB" id="3774052at2"/>
<evidence type="ECO:0000313" key="4">
    <source>
        <dbReference type="Proteomes" id="UP000283479"/>
    </source>
</evidence>
<gene>
    <name evidence="3" type="ORF">EGT50_03360</name>
</gene>
<organism evidence="3 4">
    <name type="scientific">Rhodococcus xishaensis</name>
    <dbReference type="NCBI Taxonomy" id="2487364"/>
    <lineage>
        <taxon>Bacteria</taxon>
        <taxon>Bacillati</taxon>
        <taxon>Actinomycetota</taxon>
        <taxon>Actinomycetes</taxon>
        <taxon>Mycobacteriales</taxon>
        <taxon>Nocardiaceae</taxon>
        <taxon>Rhodococcus</taxon>
    </lineage>
</organism>
<dbReference type="NCBIfam" id="TIGR01428">
    <property type="entry name" value="HAD_type_II"/>
    <property type="match status" value="1"/>
</dbReference>
<dbReference type="SFLD" id="SFLDG01129">
    <property type="entry name" value="C1.5:_HAD__Beta-PGM__Phosphata"/>
    <property type="match status" value="1"/>
</dbReference>
<keyword evidence="4" id="KW-1185">Reference proteome</keyword>
<dbReference type="InterPro" id="IPR036412">
    <property type="entry name" value="HAD-like_sf"/>
</dbReference>
<name>A0A438B4K4_9NOCA</name>
<evidence type="ECO:0000256" key="2">
    <source>
        <dbReference type="ARBA" id="ARBA00022801"/>
    </source>
</evidence>
<comment type="caution">
    <text evidence="3">The sequence shown here is derived from an EMBL/GenBank/DDBJ whole genome shotgun (WGS) entry which is preliminary data.</text>
</comment>
<proteinExistence type="inferred from homology"/>